<comment type="caution">
    <text evidence="1">The sequence shown here is derived from an EMBL/GenBank/DDBJ whole genome shotgun (WGS) entry which is preliminary data.</text>
</comment>
<reference evidence="1 2" key="1">
    <citation type="journal article" date="2022" name="Allergy">
        <title>Genome assembly and annotation of Periplaneta americana reveal a comprehensive cockroach allergen profile.</title>
        <authorList>
            <person name="Wang L."/>
            <person name="Xiong Q."/>
            <person name="Saelim N."/>
            <person name="Wang L."/>
            <person name="Nong W."/>
            <person name="Wan A.T."/>
            <person name="Shi M."/>
            <person name="Liu X."/>
            <person name="Cao Q."/>
            <person name="Hui J.H.L."/>
            <person name="Sookrung N."/>
            <person name="Leung T.F."/>
            <person name="Tungtrongchitr A."/>
            <person name="Tsui S.K.W."/>
        </authorList>
    </citation>
    <scope>NUCLEOTIDE SEQUENCE [LARGE SCALE GENOMIC DNA]</scope>
    <source>
        <strain evidence="1">PWHHKU_190912</strain>
    </source>
</reference>
<accession>A0ABQ8SUN6</accession>
<organism evidence="1 2">
    <name type="scientific">Periplaneta americana</name>
    <name type="common">American cockroach</name>
    <name type="synonym">Blatta americana</name>
    <dbReference type="NCBI Taxonomy" id="6978"/>
    <lineage>
        <taxon>Eukaryota</taxon>
        <taxon>Metazoa</taxon>
        <taxon>Ecdysozoa</taxon>
        <taxon>Arthropoda</taxon>
        <taxon>Hexapoda</taxon>
        <taxon>Insecta</taxon>
        <taxon>Pterygota</taxon>
        <taxon>Neoptera</taxon>
        <taxon>Polyneoptera</taxon>
        <taxon>Dictyoptera</taxon>
        <taxon>Blattodea</taxon>
        <taxon>Blattoidea</taxon>
        <taxon>Blattidae</taxon>
        <taxon>Blattinae</taxon>
        <taxon>Periplaneta</taxon>
    </lineage>
</organism>
<dbReference type="EMBL" id="JAJSOF020000019">
    <property type="protein sequence ID" value="KAJ4437904.1"/>
    <property type="molecule type" value="Genomic_DNA"/>
</dbReference>
<dbReference type="Proteomes" id="UP001148838">
    <property type="component" value="Unassembled WGS sequence"/>
</dbReference>
<proteinExistence type="predicted"/>
<sequence length="325" mass="36244">MNPGSSTESYPAFARIGLRENPGKTLNQVTCPERDSNPGHLVSRPDALTVTPQAIEKLCNSTSHRKCIEMKSEEPSTSSSSSFSCAGNVLKRLDAQCKYSSKEINRAIDVAQLADSLGCSSGAVFGLGLDPLLISLNGYNLSIFEELDISQEINKYTRAMGVINSVMKPSLVHKHTRIRLYNTLARPMLSYGSEAWTLRKADKSRITACEMLFMRRTAGYTEWDLKRNCEILKELKTQPVLDYILQYQSYWKHHLKRMRNSTGCSIQRDGGAQLLITKLCTNIPGLNTKSLRSAYEEKAYVTLIVIRPWDGDVNTGGPLGAIRQE</sequence>
<evidence type="ECO:0000313" key="1">
    <source>
        <dbReference type="EMBL" id="KAJ4437904.1"/>
    </source>
</evidence>
<protein>
    <submittedName>
        <fullName evidence="1">Uncharacterized protein</fullName>
    </submittedName>
</protein>
<evidence type="ECO:0000313" key="2">
    <source>
        <dbReference type="Proteomes" id="UP001148838"/>
    </source>
</evidence>
<keyword evidence="2" id="KW-1185">Reference proteome</keyword>
<name>A0ABQ8SUN6_PERAM</name>
<gene>
    <name evidence="1" type="ORF">ANN_13843</name>
</gene>